<organism evidence="16 17">
    <name type="scientific">Intrasporangium chromatireducens Q5-1</name>
    <dbReference type="NCBI Taxonomy" id="584657"/>
    <lineage>
        <taxon>Bacteria</taxon>
        <taxon>Bacillati</taxon>
        <taxon>Actinomycetota</taxon>
        <taxon>Actinomycetes</taxon>
        <taxon>Micrococcales</taxon>
        <taxon>Intrasporangiaceae</taxon>
        <taxon>Intrasporangium</taxon>
    </lineage>
</organism>
<sequence length="493" mass="54757">MSNTLSPTQLRRGRPADPTRASLRSGARFRDWRARAGDVLEVLALLSLVVIVVEYLAGGGSHDLASGNAGTILVAVSRVTGLVAMDLLLIEMLLAARIPWVDRVYGMDRALKAHRVLGRVTVPLVLVHVLTLVFGYAIRDHLGPFTGPFIESFQLVTGGDDLLFAAVATVLLCIVAVTSVSIARRKLSYEWWHVVHLSVYAAVALSIPHQFSMGSDFTRSTWVQAWWITLYVVVAASILWWRILLPIRRSAYHRLRVSRVVPQGAGVWSVWVRGRHLDRLPVRAGQYFSWRFATPRLLFAAHPWSLSKAPDGRHLRLTVRDLGDHSRELRAIRAGTPILVEGPYGAFTTESRTRAKVLLLAAGIGITPVRALLEELVRQRDVRPGDITVIYRADHESQLTFRSEIEHLVSRHGHRLHLLVGPPVHGSWLPAAAPGETPSGRAGDVARLRASIPDVAEHEAYLCGPNGWMRLVRSSLHEAGIPTDHIHDERFSW</sequence>
<evidence type="ECO:0000256" key="5">
    <source>
        <dbReference type="ARBA" id="ARBA00022714"/>
    </source>
</evidence>
<dbReference type="Gene3D" id="2.40.30.10">
    <property type="entry name" value="Translation factors"/>
    <property type="match status" value="1"/>
</dbReference>
<dbReference type="InterPro" id="IPR039261">
    <property type="entry name" value="FNR_nucleotide-bd"/>
</dbReference>
<evidence type="ECO:0000256" key="6">
    <source>
        <dbReference type="ARBA" id="ARBA00022723"/>
    </source>
</evidence>
<evidence type="ECO:0000313" key="17">
    <source>
        <dbReference type="Proteomes" id="UP000019494"/>
    </source>
</evidence>
<evidence type="ECO:0000256" key="12">
    <source>
        <dbReference type="ARBA" id="ARBA00023136"/>
    </source>
</evidence>
<feature type="transmembrane region" description="Helical" evidence="14">
    <location>
        <begin position="39"/>
        <end position="57"/>
    </location>
</feature>
<dbReference type="Pfam" id="PF00175">
    <property type="entry name" value="NAD_binding_1"/>
    <property type="match status" value="1"/>
</dbReference>
<keyword evidence="4 14" id="KW-0812">Transmembrane</keyword>
<feature type="transmembrane region" description="Helical" evidence="14">
    <location>
        <begin position="194"/>
        <end position="213"/>
    </location>
</feature>
<keyword evidence="7" id="KW-0274">FAD</keyword>
<dbReference type="InterPro" id="IPR050415">
    <property type="entry name" value="MRET"/>
</dbReference>
<dbReference type="GO" id="GO:0051537">
    <property type="term" value="F:2 iron, 2 sulfur cluster binding"/>
    <property type="evidence" value="ECO:0007669"/>
    <property type="project" value="UniProtKB-KW"/>
</dbReference>
<dbReference type="OrthoDB" id="9801223at2"/>
<comment type="caution">
    <text evidence="16">The sequence shown here is derived from an EMBL/GenBank/DDBJ whole genome shotgun (WGS) entry which is preliminary data.</text>
</comment>
<dbReference type="Pfam" id="PF01794">
    <property type="entry name" value="Ferric_reduct"/>
    <property type="match status" value="1"/>
</dbReference>
<feature type="transmembrane region" description="Helical" evidence="14">
    <location>
        <begin position="116"/>
        <end position="138"/>
    </location>
</feature>
<evidence type="ECO:0000256" key="8">
    <source>
        <dbReference type="ARBA" id="ARBA00022989"/>
    </source>
</evidence>
<evidence type="ECO:0000256" key="13">
    <source>
        <dbReference type="SAM" id="MobiDB-lite"/>
    </source>
</evidence>
<evidence type="ECO:0000256" key="7">
    <source>
        <dbReference type="ARBA" id="ARBA00022827"/>
    </source>
</evidence>
<keyword evidence="10" id="KW-0408">Iron</keyword>
<accession>W9GM82</accession>
<dbReference type="GO" id="GO:0046872">
    <property type="term" value="F:metal ion binding"/>
    <property type="evidence" value="ECO:0007669"/>
    <property type="project" value="UniProtKB-KW"/>
</dbReference>
<reference evidence="17" key="1">
    <citation type="submission" date="2013-08" db="EMBL/GenBank/DDBJ databases">
        <title>Intrasporangium oryzae NRRL B-24470.</title>
        <authorList>
            <person name="Liu H."/>
            <person name="Wang G."/>
        </authorList>
    </citation>
    <scope>NUCLEOTIDE SEQUENCE [LARGE SCALE GENOMIC DNA]</scope>
    <source>
        <strain evidence="17">Q5-1</strain>
    </source>
</reference>
<evidence type="ECO:0000256" key="14">
    <source>
        <dbReference type="SAM" id="Phobius"/>
    </source>
</evidence>
<dbReference type="Proteomes" id="UP000019494">
    <property type="component" value="Unassembled WGS sequence"/>
</dbReference>
<dbReference type="PANTHER" id="PTHR47354:SF8">
    <property type="entry name" value="1,2-PHENYLACETYL-COA EPOXIDASE, SUBUNIT E"/>
    <property type="match status" value="1"/>
</dbReference>
<dbReference type="RefSeq" id="WP_051518173.1">
    <property type="nucleotide sequence ID" value="NZ_AWQS01000018.1"/>
</dbReference>
<evidence type="ECO:0000256" key="4">
    <source>
        <dbReference type="ARBA" id="ARBA00022692"/>
    </source>
</evidence>
<dbReference type="Gene3D" id="3.40.50.80">
    <property type="entry name" value="Nucleotide-binding domain of ferredoxin-NADP reductase (FNR) module"/>
    <property type="match status" value="1"/>
</dbReference>
<dbReference type="AlphaFoldDB" id="W9GM82"/>
<evidence type="ECO:0000256" key="1">
    <source>
        <dbReference type="ARBA" id="ARBA00001974"/>
    </source>
</evidence>
<keyword evidence="3" id="KW-0285">Flavoprotein</keyword>
<comment type="cofactor">
    <cofactor evidence="1">
        <name>FAD</name>
        <dbReference type="ChEBI" id="CHEBI:57692"/>
    </cofactor>
</comment>
<keyword evidence="8 14" id="KW-1133">Transmembrane helix</keyword>
<evidence type="ECO:0000256" key="3">
    <source>
        <dbReference type="ARBA" id="ARBA00022630"/>
    </source>
</evidence>
<dbReference type="InterPro" id="IPR013130">
    <property type="entry name" value="Fe3_Rdtase_TM_dom"/>
</dbReference>
<dbReference type="PATRIC" id="fig|584657.3.peg.820"/>
<dbReference type="GO" id="GO:0050660">
    <property type="term" value="F:flavin adenine dinucleotide binding"/>
    <property type="evidence" value="ECO:0007669"/>
    <property type="project" value="TreeGrafter"/>
</dbReference>
<feature type="transmembrane region" description="Helical" evidence="14">
    <location>
        <begin position="225"/>
        <end position="245"/>
    </location>
</feature>
<comment type="subcellular location">
    <subcellularLocation>
        <location evidence="2">Membrane</location>
        <topology evidence="2">Multi-pass membrane protein</topology>
    </subcellularLocation>
</comment>
<feature type="transmembrane region" description="Helical" evidence="14">
    <location>
        <begin position="162"/>
        <end position="182"/>
    </location>
</feature>
<keyword evidence="17" id="KW-1185">Reference proteome</keyword>
<dbReference type="PANTHER" id="PTHR47354">
    <property type="entry name" value="NADH OXIDOREDUCTASE HCR"/>
    <property type="match status" value="1"/>
</dbReference>
<feature type="transmembrane region" description="Helical" evidence="14">
    <location>
        <begin position="69"/>
        <end position="95"/>
    </location>
</feature>
<dbReference type="InterPro" id="IPR017927">
    <property type="entry name" value="FAD-bd_FR_type"/>
</dbReference>
<feature type="region of interest" description="Disordered" evidence="13">
    <location>
        <begin position="1"/>
        <end position="22"/>
    </location>
</feature>
<evidence type="ECO:0000256" key="10">
    <source>
        <dbReference type="ARBA" id="ARBA00023004"/>
    </source>
</evidence>
<name>W9GM82_9MICO</name>
<dbReference type="GO" id="GO:0016491">
    <property type="term" value="F:oxidoreductase activity"/>
    <property type="evidence" value="ECO:0007669"/>
    <property type="project" value="UniProtKB-KW"/>
</dbReference>
<keyword evidence="11" id="KW-0411">Iron-sulfur</keyword>
<evidence type="ECO:0000259" key="15">
    <source>
        <dbReference type="PROSITE" id="PS51384"/>
    </source>
</evidence>
<evidence type="ECO:0000256" key="2">
    <source>
        <dbReference type="ARBA" id="ARBA00004141"/>
    </source>
</evidence>
<dbReference type="InterPro" id="IPR017938">
    <property type="entry name" value="Riboflavin_synthase-like_b-brl"/>
</dbReference>
<dbReference type="SUPFAM" id="SSF52343">
    <property type="entry name" value="Ferredoxin reductase-like, C-terminal NADP-linked domain"/>
    <property type="match status" value="1"/>
</dbReference>
<keyword evidence="6" id="KW-0479">Metal-binding</keyword>
<dbReference type="InterPro" id="IPR001433">
    <property type="entry name" value="OxRdtase_FAD/NAD-bd"/>
</dbReference>
<keyword evidence="9" id="KW-0560">Oxidoreductase</keyword>
<evidence type="ECO:0000313" key="16">
    <source>
        <dbReference type="EMBL" id="EWT07205.1"/>
    </source>
</evidence>
<protein>
    <submittedName>
        <fullName evidence="16">Oxidoreductase</fullName>
    </submittedName>
</protein>
<gene>
    <name evidence="16" type="ORF">N864_09710</name>
</gene>
<evidence type="ECO:0000256" key="9">
    <source>
        <dbReference type="ARBA" id="ARBA00023002"/>
    </source>
</evidence>
<dbReference type="GO" id="GO:0016020">
    <property type="term" value="C:membrane"/>
    <property type="evidence" value="ECO:0007669"/>
    <property type="project" value="UniProtKB-SubCell"/>
</dbReference>
<dbReference type="PRINTS" id="PR00410">
    <property type="entry name" value="PHEHYDRXLASE"/>
</dbReference>
<proteinExistence type="predicted"/>
<dbReference type="PROSITE" id="PS51384">
    <property type="entry name" value="FAD_FR"/>
    <property type="match status" value="1"/>
</dbReference>
<dbReference type="CDD" id="cd06198">
    <property type="entry name" value="FNR_like_3"/>
    <property type="match status" value="1"/>
</dbReference>
<keyword evidence="12 14" id="KW-0472">Membrane</keyword>
<dbReference type="EMBL" id="AWQS01000018">
    <property type="protein sequence ID" value="EWT07205.1"/>
    <property type="molecule type" value="Genomic_DNA"/>
</dbReference>
<dbReference type="SUPFAM" id="SSF63380">
    <property type="entry name" value="Riboflavin synthase domain-like"/>
    <property type="match status" value="1"/>
</dbReference>
<feature type="domain" description="FAD-binding FR-type" evidence="15">
    <location>
        <begin position="250"/>
        <end position="350"/>
    </location>
</feature>
<evidence type="ECO:0000256" key="11">
    <source>
        <dbReference type="ARBA" id="ARBA00023014"/>
    </source>
</evidence>
<keyword evidence="5" id="KW-0001">2Fe-2S</keyword>